<comment type="pathway">
    <text evidence="1">Lipid metabolism; butanoate metabolism.</text>
</comment>
<organism evidence="6 7">
    <name type="scientific">Vallitalea pronyensis</name>
    <dbReference type="NCBI Taxonomy" id="1348613"/>
    <lineage>
        <taxon>Bacteria</taxon>
        <taxon>Bacillati</taxon>
        <taxon>Bacillota</taxon>
        <taxon>Clostridia</taxon>
        <taxon>Lachnospirales</taxon>
        <taxon>Vallitaleaceae</taxon>
        <taxon>Vallitalea</taxon>
    </lineage>
</organism>
<keyword evidence="7" id="KW-1185">Reference proteome</keyword>
<dbReference type="Proteomes" id="UP000683246">
    <property type="component" value="Chromosome"/>
</dbReference>
<gene>
    <name evidence="6" type="ORF">HZI73_25475</name>
</gene>
<keyword evidence="3" id="KW-0456">Lyase</keyword>
<proteinExistence type="inferred from homology"/>
<evidence type="ECO:0000313" key="7">
    <source>
        <dbReference type="Proteomes" id="UP000683246"/>
    </source>
</evidence>
<dbReference type="InterPro" id="IPR014748">
    <property type="entry name" value="Enoyl-CoA_hydra_C"/>
</dbReference>
<dbReference type="Pfam" id="PF00378">
    <property type="entry name" value="ECH_1"/>
    <property type="match status" value="1"/>
</dbReference>
<comment type="similarity">
    <text evidence="2">Belongs to the enoyl-CoA hydratase/isomerase family.</text>
</comment>
<dbReference type="KEGG" id="vpy:HZI73_25475"/>
<dbReference type="EMBL" id="CP058649">
    <property type="protein sequence ID" value="QUI25441.1"/>
    <property type="molecule type" value="Genomic_DNA"/>
</dbReference>
<dbReference type="InterPro" id="IPR029045">
    <property type="entry name" value="ClpP/crotonase-like_dom_sf"/>
</dbReference>
<dbReference type="PANTHER" id="PTHR11941:SF54">
    <property type="entry name" value="ENOYL-COA HYDRATASE, MITOCHONDRIAL"/>
    <property type="match status" value="1"/>
</dbReference>
<dbReference type="Gene3D" id="3.90.226.10">
    <property type="entry name" value="2-enoyl-CoA Hydratase, Chain A, domain 1"/>
    <property type="match status" value="1"/>
</dbReference>
<dbReference type="GO" id="GO:0006635">
    <property type="term" value="P:fatty acid beta-oxidation"/>
    <property type="evidence" value="ECO:0007669"/>
    <property type="project" value="TreeGrafter"/>
</dbReference>
<evidence type="ECO:0000256" key="2">
    <source>
        <dbReference type="ARBA" id="ARBA00005254"/>
    </source>
</evidence>
<sequence>MEGDIVYQVMEHVGYITISRVHKMNAITKAMAEKLQEVADKVNKDANVRVVVLSGDGEKSFSTGSDIKLLHQYGNPWELRNRQDYCKAIRSIRKPVIAKIKGYALGGGFELVLASDIRVAVEEAKFAASEVKHGWISGSGLIQILARNIGYNKAAKLVLTGAMVDAVEGQRLGFINDVVSLVNIDAFVEDMAKAMTALSPMALQLAKQDLINSQNTPLDMGLQYENDLFAFSFTTEDSREGLQAFQEKRQPNFK</sequence>
<dbReference type="SUPFAM" id="SSF52096">
    <property type="entry name" value="ClpP/crotonase"/>
    <property type="match status" value="1"/>
</dbReference>
<name>A0A8J8MPP5_9FIRM</name>
<dbReference type="FunFam" id="1.10.12.10:FF:000001">
    <property type="entry name" value="Probable enoyl-CoA hydratase, mitochondrial"/>
    <property type="match status" value="1"/>
</dbReference>
<evidence type="ECO:0000256" key="4">
    <source>
        <dbReference type="ARBA" id="ARBA00050624"/>
    </source>
</evidence>
<dbReference type="Gene3D" id="1.10.12.10">
    <property type="entry name" value="Lyase 2-enoyl-coa Hydratase, Chain A, domain 2"/>
    <property type="match status" value="1"/>
</dbReference>
<comment type="catalytic activity">
    <reaction evidence="4">
        <text>a short-chain (3S)-3-hydroxyacyl-CoA = a short-chain (2E)-enoyl-CoA + H2O</text>
        <dbReference type="Rhea" id="RHEA:52664"/>
        <dbReference type="ChEBI" id="CHEBI:15377"/>
        <dbReference type="ChEBI" id="CHEBI:87488"/>
        <dbReference type="ChEBI" id="CHEBI:136760"/>
        <dbReference type="EC" id="4.2.1.150"/>
    </reaction>
</comment>
<dbReference type="EC" id="4.2.1.150" evidence="5"/>
<evidence type="ECO:0000313" key="6">
    <source>
        <dbReference type="EMBL" id="QUI25441.1"/>
    </source>
</evidence>
<accession>A0A8J8MPP5</accession>
<protein>
    <recommendedName>
        <fullName evidence="5">short-chain-enoyl-CoA hydratase</fullName>
        <ecNumber evidence="5">4.2.1.150</ecNumber>
    </recommendedName>
</protein>
<dbReference type="RefSeq" id="WP_212696146.1">
    <property type="nucleotide sequence ID" value="NZ_CP058649.1"/>
</dbReference>
<reference evidence="6" key="1">
    <citation type="submission" date="2020-07" db="EMBL/GenBank/DDBJ databases">
        <title>Vallitalea pronyensis genome.</title>
        <authorList>
            <person name="Postec A."/>
        </authorList>
    </citation>
    <scope>NUCLEOTIDE SEQUENCE</scope>
    <source>
        <strain evidence="6">FatNI3</strain>
    </source>
</reference>
<evidence type="ECO:0000256" key="3">
    <source>
        <dbReference type="ARBA" id="ARBA00023239"/>
    </source>
</evidence>
<dbReference type="CDD" id="cd06558">
    <property type="entry name" value="crotonase-like"/>
    <property type="match status" value="1"/>
</dbReference>
<evidence type="ECO:0000256" key="1">
    <source>
        <dbReference type="ARBA" id="ARBA00005086"/>
    </source>
</evidence>
<dbReference type="PANTHER" id="PTHR11941">
    <property type="entry name" value="ENOYL-COA HYDRATASE-RELATED"/>
    <property type="match status" value="1"/>
</dbReference>
<evidence type="ECO:0000256" key="5">
    <source>
        <dbReference type="ARBA" id="ARBA00067035"/>
    </source>
</evidence>
<dbReference type="InterPro" id="IPR001753">
    <property type="entry name" value="Enoyl-CoA_hydra/iso"/>
</dbReference>
<dbReference type="GO" id="GO:0018812">
    <property type="term" value="F:3-hydroxyacyl-CoA dehydratase activity"/>
    <property type="evidence" value="ECO:0007669"/>
    <property type="project" value="UniProtKB-EC"/>
</dbReference>
<dbReference type="AlphaFoldDB" id="A0A8J8MPP5"/>